<evidence type="ECO:0000259" key="2">
    <source>
        <dbReference type="SMART" id="SM00829"/>
    </source>
</evidence>
<organism evidence="3 4">
    <name type="scientific">Rhodofomes roseus</name>
    <dbReference type="NCBI Taxonomy" id="34475"/>
    <lineage>
        <taxon>Eukaryota</taxon>
        <taxon>Fungi</taxon>
        <taxon>Dikarya</taxon>
        <taxon>Basidiomycota</taxon>
        <taxon>Agaricomycotina</taxon>
        <taxon>Agaricomycetes</taxon>
        <taxon>Polyporales</taxon>
        <taxon>Rhodofomes</taxon>
    </lineage>
</organism>
<comment type="caution">
    <text evidence="3">The sequence shown here is derived from an EMBL/GenBank/DDBJ whole genome shotgun (WGS) entry which is preliminary data.</text>
</comment>
<dbReference type="InterPro" id="IPR011032">
    <property type="entry name" value="GroES-like_sf"/>
</dbReference>
<dbReference type="InterPro" id="IPR045010">
    <property type="entry name" value="MDR_fam"/>
</dbReference>
<dbReference type="RefSeq" id="XP_047780190.1">
    <property type="nucleotide sequence ID" value="XM_047919104.1"/>
</dbReference>
<keyword evidence="4" id="KW-1185">Reference proteome</keyword>
<dbReference type="CDD" id="cd05288">
    <property type="entry name" value="PGDH"/>
    <property type="match status" value="1"/>
</dbReference>
<reference evidence="3 4" key="1">
    <citation type="journal article" date="2021" name="Environ. Microbiol.">
        <title>Gene family expansions and transcriptome signatures uncover fungal adaptations to wood decay.</title>
        <authorList>
            <person name="Hage H."/>
            <person name="Miyauchi S."/>
            <person name="Viragh M."/>
            <person name="Drula E."/>
            <person name="Min B."/>
            <person name="Chaduli D."/>
            <person name="Navarro D."/>
            <person name="Favel A."/>
            <person name="Norest M."/>
            <person name="Lesage-Meessen L."/>
            <person name="Balint B."/>
            <person name="Merenyi Z."/>
            <person name="de Eugenio L."/>
            <person name="Morin E."/>
            <person name="Martinez A.T."/>
            <person name="Baldrian P."/>
            <person name="Stursova M."/>
            <person name="Martinez M.J."/>
            <person name="Novotny C."/>
            <person name="Magnuson J.K."/>
            <person name="Spatafora J.W."/>
            <person name="Maurice S."/>
            <person name="Pangilinan J."/>
            <person name="Andreopoulos W."/>
            <person name="LaButti K."/>
            <person name="Hundley H."/>
            <person name="Na H."/>
            <person name="Kuo A."/>
            <person name="Barry K."/>
            <person name="Lipzen A."/>
            <person name="Henrissat B."/>
            <person name="Riley R."/>
            <person name="Ahrendt S."/>
            <person name="Nagy L.G."/>
            <person name="Grigoriev I.V."/>
            <person name="Martin F."/>
            <person name="Rosso M.N."/>
        </authorList>
    </citation>
    <scope>NUCLEOTIDE SEQUENCE [LARGE SCALE GENOMIC DNA]</scope>
    <source>
        <strain evidence="3 4">CIRM-BRFM 1785</strain>
    </source>
</reference>
<gene>
    <name evidence="3" type="ORF">C8Q71DRAFT_520895</name>
</gene>
<dbReference type="GeneID" id="71999836"/>
<dbReference type="SUPFAM" id="SSF51735">
    <property type="entry name" value="NAD(P)-binding Rossmann-fold domains"/>
    <property type="match status" value="1"/>
</dbReference>
<feature type="domain" description="Enoyl reductase (ER)" evidence="2">
    <location>
        <begin position="19"/>
        <end position="332"/>
    </location>
</feature>
<dbReference type="Gene3D" id="3.90.180.10">
    <property type="entry name" value="Medium-chain alcohol dehydrogenases, catalytic domain"/>
    <property type="match status" value="1"/>
</dbReference>
<protein>
    <submittedName>
        <fullName evidence="3">Alcohol dehydrogenase</fullName>
    </submittedName>
</protein>
<dbReference type="SMART" id="SM00829">
    <property type="entry name" value="PKS_ER"/>
    <property type="match status" value="1"/>
</dbReference>
<name>A0ABQ8KK24_9APHY</name>
<evidence type="ECO:0000313" key="3">
    <source>
        <dbReference type="EMBL" id="KAH9838275.1"/>
    </source>
</evidence>
<accession>A0ABQ8KK24</accession>
<proteinExistence type="predicted"/>
<dbReference type="Pfam" id="PF16884">
    <property type="entry name" value="ADH_N_2"/>
    <property type="match status" value="1"/>
</dbReference>
<dbReference type="Gene3D" id="3.40.50.720">
    <property type="entry name" value="NAD(P)-binding Rossmann-like Domain"/>
    <property type="match status" value="1"/>
</dbReference>
<dbReference type="InterPro" id="IPR041694">
    <property type="entry name" value="ADH_N_2"/>
</dbReference>
<dbReference type="PANTHER" id="PTHR43205:SF42">
    <property type="entry name" value="ALCOHOL DEHYDROGENASE, ZINC-CONTAINING (AFU_ORTHOLOGUE AFUA_7G04530)"/>
    <property type="match status" value="1"/>
</dbReference>
<sequence length="342" mass="37059">MPPSHSTRVVLAERPTAQVTPSTFRREVVPFDFKAGPGEVVVKVEYVSIDPAMRGWLNDRRSYVEPVKIGEVMRALGLGEVVQAGEGSGLVPGDRVTGTLGWQEYVVLDSKAVRKVDVPRGAEFLDFLGPLSMTGFTAFVGLLDIGQLKAGETLVVSGAAGATGSIVCQIGKQKGAKVYAIAGSPEKCAWLEKELGVDKALNYKSPTFRDDFKKHVGYFDVFFDNVGGEILDFSLSRMKKNARIVFCGAISDYNGKPKGLTGYLNLISQRARIEGFIVFDHADRFPAALQYFGEMLAEGSLKRKFHIVEGVENAPSAMNLLFTGGNTGKLVVKIAKDSKAKL</sequence>
<evidence type="ECO:0000313" key="4">
    <source>
        <dbReference type="Proteomes" id="UP000814176"/>
    </source>
</evidence>
<keyword evidence="1" id="KW-0560">Oxidoreductase</keyword>
<dbReference type="Proteomes" id="UP000814176">
    <property type="component" value="Unassembled WGS sequence"/>
</dbReference>
<dbReference type="SUPFAM" id="SSF50129">
    <property type="entry name" value="GroES-like"/>
    <property type="match status" value="1"/>
</dbReference>
<dbReference type="InterPro" id="IPR020843">
    <property type="entry name" value="ER"/>
</dbReference>
<dbReference type="InterPro" id="IPR013149">
    <property type="entry name" value="ADH-like_C"/>
</dbReference>
<dbReference type="Pfam" id="PF00107">
    <property type="entry name" value="ADH_zinc_N"/>
    <property type="match status" value="1"/>
</dbReference>
<evidence type="ECO:0000256" key="1">
    <source>
        <dbReference type="ARBA" id="ARBA00023002"/>
    </source>
</evidence>
<dbReference type="EMBL" id="JADCUA010000007">
    <property type="protein sequence ID" value="KAH9838275.1"/>
    <property type="molecule type" value="Genomic_DNA"/>
</dbReference>
<dbReference type="PANTHER" id="PTHR43205">
    <property type="entry name" value="PROSTAGLANDIN REDUCTASE"/>
    <property type="match status" value="1"/>
</dbReference>
<dbReference type="InterPro" id="IPR036291">
    <property type="entry name" value="NAD(P)-bd_dom_sf"/>
</dbReference>